<comment type="caution">
    <text evidence="2">The sequence shown here is derived from an EMBL/GenBank/DDBJ whole genome shotgun (WGS) entry which is preliminary data.</text>
</comment>
<sequence length="339" mass="38920">MRWFIARIRYVFERATKINFKRIIGFARQAQRVTPRTPLWIIIPDMFFCVVRYQTTFEHYAQWDYRLLRGRERATFMTEPKSAMLSRAFNSQAKRKIFDDKVEFAKVFSDCIGREWIDLRTASETEIADFVARHPKVIAKDPEGVGGDDIKVYNVADYADVQTWAKEAKRARTPLVEEFLTQHPEMSRLYPEAVNTMRIVTYVDPAKKVHVLARVLKMGNGGNIDNYSGGGMYTMMDEHGHALHAAYDGNGTVFEIHPATKVRIADFQVPMFDEVIEFAKKLAVRVPEMPYIGWDIALTPEGPVVIEGNHNTGVFQTRPAVTGTKEGLLPVYQRAMKFK</sequence>
<dbReference type="SUPFAM" id="SSF56059">
    <property type="entry name" value="Glutathione synthetase ATP-binding domain-like"/>
    <property type="match status" value="1"/>
</dbReference>
<protein>
    <submittedName>
        <fullName evidence="2">Sugar-transfer associated ATP-grasp domain-containing protein</fullName>
    </submittedName>
</protein>
<dbReference type="Pfam" id="PF14397">
    <property type="entry name" value="ATPgrasp_ST"/>
    <property type="match status" value="1"/>
</dbReference>
<accession>A0ABW5RGY5</accession>
<keyword evidence="3" id="KW-1185">Reference proteome</keyword>
<dbReference type="Proteomes" id="UP001597453">
    <property type="component" value="Unassembled WGS sequence"/>
</dbReference>
<organism evidence="2 3">
    <name type="scientific">Gulosibacter bifidus</name>
    <dbReference type="NCBI Taxonomy" id="272239"/>
    <lineage>
        <taxon>Bacteria</taxon>
        <taxon>Bacillati</taxon>
        <taxon>Actinomycetota</taxon>
        <taxon>Actinomycetes</taxon>
        <taxon>Micrococcales</taxon>
        <taxon>Microbacteriaceae</taxon>
        <taxon>Gulosibacter</taxon>
    </lineage>
</organism>
<proteinExistence type="predicted"/>
<evidence type="ECO:0000313" key="2">
    <source>
        <dbReference type="EMBL" id="MFD2673961.1"/>
    </source>
</evidence>
<dbReference type="EMBL" id="JBHUNF010000001">
    <property type="protein sequence ID" value="MFD2673961.1"/>
    <property type="molecule type" value="Genomic_DNA"/>
</dbReference>
<name>A0ABW5RGY5_9MICO</name>
<feature type="domain" description="Alpha-L-glutamate ligase-related protein ATP-grasp" evidence="1">
    <location>
        <begin position="84"/>
        <end position="315"/>
    </location>
</feature>
<reference evidence="3" key="1">
    <citation type="journal article" date="2019" name="Int. J. Syst. Evol. Microbiol.">
        <title>The Global Catalogue of Microorganisms (GCM) 10K type strain sequencing project: providing services to taxonomists for standard genome sequencing and annotation.</title>
        <authorList>
            <consortium name="The Broad Institute Genomics Platform"/>
            <consortium name="The Broad Institute Genome Sequencing Center for Infectious Disease"/>
            <person name="Wu L."/>
            <person name="Ma J."/>
        </authorList>
    </citation>
    <scope>NUCLEOTIDE SEQUENCE [LARGE SCALE GENOMIC DNA]</scope>
    <source>
        <strain evidence="3">TISTR 1511</strain>
    </source>
</reference>
<gene>
    <name evidence="2" type="ORF">ACFSUQ_01385</name>
</gene>
<dbReference type="RefSeq" id="WP_066054930.1">
    <property type="nucleotide sequence ID" value="NZ_JBHUNF010000001.1"/>
</dbReference>
<evidence type="ECO:0000313" key="3">
    <source>
        <dbReference type="Proteomes" id="UP001597453"/>
    </source>
</evidence>
<dbReference type="InterPro" id="IPR039523">
    <property type="entry name" value="RimK-rel_E_lig_ATP-grasp"/>
</dbReference>
<evidence type="ECO:0000259" key="1">
    <source>
        <dbReference type="Pfam" id="PF14397"/>
    </source>
</evidence>